<keyword evidence="1 2" id="KW-0238">DNA-binding</keyword>
<dbReference type="OrthoDB" id="63332at2"/>
<reference evidence="4 5" key="1">
    <citation type="submission" date="2019-06" db="EMBL/GenBank/DDBJ databases">
        <title>Whole genome shotgun sequence of Vibrio inusitatus NBRC 102082.</title>
        <authorList>
            <person name="Hosoyama A."/>
            <person name="Uohara A."/>
            <person name="Ohji S."/>
            <person name="Ichikawa N."/>
        </authorList>
    </citation>
    <scope>NUCLEOTIDE SEQUENCE [LARGE SCALE GENOMIC DNA]</scope>
    <source>
        <strain evidence="4 5">NBRC 102082</strain>
    </source>
</reference>
<gene>
    <name evidence="4" type="ORF">VIN01S_37060</name>
</gene>
<keyword evidence="5" id="KW-1185">Reference proteome</keyword>
<evidence type="ECO:0000313" key="4">
    <source>
        <dbReference type="EMBL" id="GEA52902.1"/>
    </source>
</evidence>
<sequence length="190" mass="21668">MSSKTKREDILEAAVTILGRDGFNGLSIQRLAKEAKMATGTVYLYFKDKDSVIAELRLWLTRQVAEIIQKDVLPNQSLYKRYETMCHNVWSIGGSQLGLLQTRIQYESLPSPLSVEIRNLEKKLFDRLLSVFEEGRQSGELKHLPDSVLYSLSLESCVALTRKHFQEIEPIDSNTYKLAIQASWDAITTK</sequence>
<dbReference type="RefSeq" id="WP_141347297.1">
    <property type="nucleotide sequence ID" value="NZ_BJLF01000029.1"/>
</dbReference>
<dbReference type="InterPro" id="IPR001647">
    <property type="entry name" value="HTH_TetR"/>
</dbReference>
<dbReference type="Gene3D" id="1.10.357.10">
    <property type="entry name" value="Tetracycline Repressor, domain 2"/>
    <property type="match status" value="1"/>
</dbReference>
<evidence type="ECO:0000256" key="1">
    <source>
        <dbReference type="ARBA" id="ARBA00023125"/>
    </source>
</evidence>
<dbReference type="AlphaFoldDB" id="A0A4Y3I243"/>
<dbReference type="Pfam" id="PF00440">
    <property type="entry name" value="TetR_N"/>
    <property type="match status" value="1"/>
</dbReference>
<comment type="caution">
    <text evidence="4">The sequence shown here is derived from an EMBL/GenBank/DDBJ whole genome shotgun (WGS) entry which is preliminary data.</text>
</comment>
<dbReference type="InterPro" id="IPR054422">
    <property type="entry name" value="TetR-like_HI_0893_C"/>
</dbReference>
<accession>A0A4Y3I243</accession>
<evidence type="ECO:0000313" key="5">
    <source>
        <dbReference type="Proteomes" id="UP000318717"/>
    </source>
</evidence>
<dbReference type="Proteomes" id="UP000318717">
    <property type="component" value="Unassembled WGS sequence"/>
</dbReference>
<dbReference type="PANTHER" id="PTHR30055:SF207">
    <property type="entry name" value="HTH-TYPE TRANSCRIPTIONAL REPRESSOR FATR"/>
    <property type="match status" value="1"/>
</dbReference>
<dbReference type="InterPro" id="IPR009057">
    <property type="entry name" value="Homeodomain-like_sf"/>
</dbReference>
<protein>
    <submittedName>
        <fullName evidence="4">TetR family transcriptional regulator</fullName>
    </submittedName>
</protein>
<feature type="domain" description="HTH tetR-type" evidence="3">
    <location>
        <begin position="4"/>
        <end position="64"/>
    </location>
</feature>
<dbReference type="PRINTS" id="PR00455">
    <property type="entry name" value="HTHTETR"/>
</dbReference>
<dbReference type="PROSITE" id="PS50977">
    <property type="entry name" value="HTH_TETR_2"/>
    <property type="match status" value="1"/>
</dbReference>
<dbReference type="GO" id="GO:0003700">
    <property type="term" value="F:DNA-binding transcription factor activity"/>
    <property type="evidence" value="ECO:0007669"/>
    <property type="project" value="TreeGrafter"/>
</dbReference>
<evidence type="ECO:0000256" key="2">
    <source>
        <dbReference type="PROSITE-ProRule" id="PRU00335"/>
    </source>
</evidence>
<dbReference type="EMBL" id="BJLF01000029">
    <property type="protein sequence ID" value="GEA52902.1"/>
    <property type="molecule type" value="Genomic_DNA"/>
</dbReference>
<evidence type="ECO:0000259" key="3">
    <source>
        <dbReference type="PROSITE" id="PS50977"/>
    </source>
</evidence>
<dbReference type="PANTHER" id="PTHR30055">
    <property type="entry name" value="HTH-TYPE TRANSCRIPTIONAL REGULATOR RUTR"/>
    <property type="match status" value="1"/>
</dbReference>
<dbReference type="SUPFAM" id="SSF46689">
    <property type="entry name" value="Homeodomain-like"/>
    <property type="match status" value="1"/>
</dbReference>
<proteinExistence type="predicted"/>
<dbReference type="Pfam" id="PF22604">
    <property type="entry name" value="TetR_HI_0893_C"/>
    <property type="match status" value="1"/>
</dbReference>
<name>A0A4Y3I243_9VIBR</name>
<dbReference type="GO" id="GO:0000976">
    <property type="term" value="F:transcription cis-regulatory region binding"/>
    <property type="evidence" value="ECO:0007669"/>
    <property type="project" value="TreeGrafter"/>
</dbReference>
<dbReference type="InterPro" id="IPR050109">
    <property type="entry name" value="HTH-type_TetR-like_transc_reg"/>
</dbReference>
<organism evidence="4 5">
    <name type="scientific">Vibrio inusitatus NBRC 102082</name>
    <dbReference type="NCBI Taxonomy" id="1219070"/>
    <lineage>
        <taxon>Bacteria</taxon>
        <taxon>Pseudomonadati</taxon>
        <taxon>Pseudomonadota</taxon>
        <taxon>Gammaproteobacteria</taxon>
        <taxon>Vibrionales</taxon>
        <taxon>Vibrionaceae</taxon>
        <taxon>Vibrio</taxon>
    </lineage>
</organism>
<feature type="DNA-binding region" description="H-T-H motif" evidence="2">
    <location>
        <begin position="27"/>
        <end position="46"/>
    </location>
</feature>